<feature type="domain" description="PucR C-terminal helix-turn-helix" evidence="1">
    <location>
        <begin position="341"/>
        <end position="399"/>
    </location>
</feature>
<gene>
    <name evidence="3" type="ORF">ACFQKB_34015</name>
</gene>
<proteinExistence type="predicted"/>
<dbReference type="Proteomes" id="UP001596380">
    <property type="component" value="Unassembled WGS sequence"/>
</dbReference>
<reference evidence="4" key="1">
    <citation type="journal article" date="2019" name="Int. J. Syst. Evol. Microbiol.">
        <title>The Global Catalogue of Microorganisms (GCM) 10K type strain sequencing project: providing services to taxonomists for standard genome sequencing and annotation.</title>
        <authorList>
            <consortium name="The Broad Institute Genomics Platform"/>
            <consortium name="The Broad Institute Genome Sequencing Center for Infectious Disease"/>
            <person name="Wu L."/>
            <person name="Ma J."/>
        </authorList>
    </citation>
    <scope>NUCLEOTIDE SEQUENCE [LARGE SCALE GENOMIC DNA]</scope>
    <source>
        <strain evidence="4">JCM 3369</strain>
    </source>
</reference>
<dbReference type="EMBL" id="JBHSXS010000031">
    <property type="protein sequence ID" value="MFC6884817.1"/>
    <property type="molecule type" value="Genomic_DNA"/>
</dbReference>
<evidence type="ECO:0000313" key="3">
    <source>
        <dbReference type="EMBL" id="MFC6884817.1"/>
    </source>
</evidence>
<dbReference type="InterPro" id="IPR042070">
    <property type="entry name" value="PucR_C-HTH_sf"/>
</dbReference>
<dbReference type="InterPro" id="IPR058663">
    <property type="entry name" value="PucR-like_N"/>
</dbReference>
<feature type="domain" description="PucR-like N-terminal" evidence="2">
    <location>
        <begin position="26"/>
        <end position="187"/>
    </location>
</feature>
<dbReference type="Pfam" id="PF13556">
    <property type="entry name" value="HTH_30"/>
    <property type="match status" value="1"/>
</dbReference>
<dbReference type="PANTHER" id="PTHR33744">
    <property type="entry name" value="CARBOHYDRATE DIACID REGULATOR"/>
    <property type="match status" value="1"/>
</dbReference>
<dbReference type="RefSeq" id="WP_378048935.1">
    <property type="nucleotide sequence ID" value="NZ_JBHSXE010000001.1"/>
</dbReference>
<evidence type="ECO:0000259" key="2">
    <source>
        <dbReference type="Pfam" id="PF25906"/>
    </source>
</evidence>
<dbReference type="Pfam" id="PF25906">
    <property type="entry name" value="PucR-like_N"/>
    <property type="match status" value="1"/>
</dbReference>
<dbReference type="Gene3D" id="1.10.10.2840">
    <property type="entry name" value="PucR C-terminal helix-turn-helix domain"/>
    <property type="match status" value="1"/>
</dbReference>
<dbReference type="InterPro" id="IPR025736">
    <property type="entry name" value="PucR_C-HTH_dom"/>
</dbReference>
<protein>
    <submittedName>
        <fullName evidence="3">PucR family transcriptional regulator</fullName>
    </submittedName>
</protein>
<name>A0ABW2CTK2_9ACTN</name>
<organism evidence="3 4">
    <name type="scientific">Actinomadura yumaensis</name>
    <dbReference type="NCBI Taxonomy" id="111807"/>
    <lineage>
        <taxon>Bacteria</taxon>
        <taxon>Bacillati</taxon>
        <taxon>Actinomycetota</taxon>
        <taxon>Actinomycetes</taxon>
        <taxon>Streptosporangiales</taxon>
        <taxon>Thermomonosporaceae</taxon>
        <taxon>Actinomadura</taxon>
    </lineage>
</organism>
<keyword evidence="4" id="KW-1185">Reference proteome</keyword>
<sequence>MSDRSQVVRLPVRRIELGFSFEDAARIASDLRGHVPGIADEAVRRIERQLPEYARPQDHRYSKALGLGVAYAIGHFLDLMADPDANSGEILEFWRRVGAGEAGEGRTLDAWQAATRIGAGVAVERLTERAERLGHRASAATIAGITNAVFGYLNQLAVAVAEGHAEAEARAAGTREDRRRRLVDLLLGGPDVKDLRGLAHEADWPLPRSVAAVALQERGSDARHPALLPDVLPGLHLPEPCLIVPDPDGPGRGRMLERQLRGWTASIGPTVGVTEVAKSLRWARHALELAGQGLIDGAKPIAAEMHMPIIVMMQERELVERAIERRLGPLLGVRPAQRHRLAATLLTCLECGFNATEVAGRLHVHAQTVRYRIRQLENLFGDTIHASAGRLELHMVLQAWLTLNAEPIAGDQLSYG</sequence>
<dbReference type="InterPro" id="IPR051448">
    <property type="entry name" value="CdaR-like_regulators"/>
</dbReference>
<comment type="caution">
    <text evidence="3">The sequence shown here is derived from an EMBL/GenBank/DDBJ whole genome shotgun (WGS) entry which is preliminary data.</text>
</comment>
<accession>A0ABW2CTK2</accession>
<evidence type="ECO:0000313" key="4">
    <source>
        <dbReference type="Proteomes" id="UP001596380"/>
    </source>
</evidence>
<dbReference type="PANTHER" id="PTHR33744:SF1">
    <property type="entry name" value="DNA-BINDING TRANSCRIPTIONAL ACTIVATOR ADER"/>
    <property type="match status" value="1"/>
</dbReference>
<evidence type="ECO:0000259" key="1">
    <source>
        <dbReference type="Pfam" id="PF13556"/>
    </source>
</evidence>